<evidence type="ECO:0000256" key="1">
    <source>
        <dbReference type="SAM" id="Phobius"/>
    </source>
</evidence>
<reference evidence="2" key="1">
    <citation type="journal article" date="2023" name="Insect Mol. Biol.">
        <title>Genome sequencing provides insights into the evolution of gene families encoding plant cell wall-degrading enzymes in longhorned beetles.</title>
        <authorList>
            <person name="Shin N.R."/>
            <person name="Okamura Y."/>
            <person name="Kirsch R."/>
            <person name="Pauchet Y."/>
        </authorList>
    </citation>
    <scope>NUCLEOTIDE SEQUENCE</scope>
    <source>
        <strain evidence="2">MMC_N1</strain>
    </source>
</reference>
<gene>
    <name evidence="2" type="ORF">NQ317_004705</name>
</gene>
<proteinExistence type="predicted"/>
<keyword evidence="1" id="KW-1133">Transmembrane helix</keyword>
<feature type="transmembrane region" description="Helical" evidence="1">
    <location>
        <begin position="105"/>
        <end position="129"/>
    </location>
</feature>
<protein>
    <submittedName>
        <fullName evidence="2">Uncharacterized protein</fullName>
    </submittedName>
</protein>
<keyword evidence="3" id="KW-1185">Reference proteome</keyword>
<evidence type="ECO:0000313" key="2">
    <source>
        <dbReference type="EMBL" id="KAJ8973870.1"/>
    </source>
</evidence>
<evidence type="ECO:0000313" key="3">
    <source>
        <dbReference type="Proteomes" id="UP001162164"/>
    </source>
</evidence>
<comment type="caution">
    <text evidence="2">The sequence shown here is derived from an EMBL/GenBank/DDBJ whole genome shotgun (WGS) entry which is preliminary data.</text>
</comment>
<feature type="transmembrane region" description="Helical" evidence="1">
    <location>
        <begin position="135"/>
        <end position="153"/>
    </location>
</feature>
<name>A0ABQ9J6T9_9CUCU</name>
<sequence length="163" mass="17943">MNSESTGIPILIPNIKLVLLTSTSQPQRAHRKSSGFRNHLEYTRYTNTNYHYSFNKPHQYDIQYTLMLVYSREDYYRVDAEMSDLDDYLAIELRKGYTPGGSSKLSVCSGAAVAALAVIGLALALVTGVTADPPLAVALVIADLVASFTSLNLSMNCEQKKCV</sequence>
<dbReference type="Proteomes" id="UP001162164">
    <property type="component" value="Unassembled WGS sequence"/>
</dbReference>
<dbReference type="EMBL" id="JAPWTJ010001091">
    <property type="protein sequence ID" value="KAJ8973870.1"/>
    <property type="molecule type" value="Genomic_DNA"/>
</dbReference>
<keyword evidence="1" id="KW-0472">Membrane</keyword>
<keyword evidence="1" id="KW-0812">Transmembrane</keyword>
<organism evidence="2 3">
    <name type="scientific">Molorchus minor</name>
    <dbReference type="NCBI Taxonomy" id="1323400"/>
    <lineage>
        <taxon>Eukaryota</taxon>
        <taxon>Metazoa</taxon>
        <taxon>Ecdysozoa</taxon>
        <taxon>Arthropoda</taxon>
        <taxon>Hexapoda</taxon>
        <taxon>Insecta</taxon>
        <taxon>Pterygota</taxon>
        <taxon>Neoptera</taxon>
        <taxon>Endopterygota</taxon>
        <taxon>Coleoptera</taxon>
        <taxon>Polyphaga</taxon>
        <taxon>Cucujiformia</taxon>
        <taxon>Chrysomeloidea</taxon>
        <taxon>Cerambycidae</taxon>
        <taxon>Lamiinae</taxon>
        <taxon>Monochamini</taxon>
        <taxon>Molorchus</taxon>
    </lineage>
</organism>
<accession>A0ABQ9J6T9</accession>